<evidence type="ECO:0000313" key="4">
    <source>
        <dbReference type="Proteomes" id="UP000703269"/>
    </source>
</evidence>
<dbReference type="AlphaFoldDB" id="A0A9P3GMJ0"/>
<name>A0A9P3GMJ0_9APHY</name>
<reference evidence="3 4" key="1">
    <citation type="submission" date="2021-08" db="EMBL/GenBank/DDBJ databases">
        <title>Draft Genome Sequence of Phanerochaete sordida strain YK-624.</title>
        <authorList>
            <person name="Mori T."/>
            <person name="Dohra H."/>
            <person name="Suzuki T."/>
            <person name="Kawagishi H."/>
            <person name="Hirai H."/>
        </authorList>
    </citation>
    <scope>NUCLEOTIDE SEQUENCE [LARGE SCALE GENOMIC DNA]</scope>
    <source>
        <strain evidence="3 4">YK-624</strain>
    </source>
</reference>
<protein>
    <recommendedName>
        <fullName evidence="2">DUF6533 domain-containing protein</fullName>
    </recommendedName>
</protein>
<sequence length="99" mass="11408">MRWLERAATTDGPPTFVQDFAQTRVTIYMGFVSFMILAWDHIVTIGDEVEYIWKGKKGILVILFTINRYVTPLGFIVNLFAYMSPSWTPQMSTLRAIRG</sequence>
<proteinExistence type="predicted"/>
<evidence type="ECO:0000259" key="2">
    <source>
        <dbReference type="Pfam" id="PF20151"/>
    </source>
</evidence>
<feature type="domain" description="DUF6533" evidence="2">
    <location>
        <begin position="28"/>
        <end position="73"/>
    </location>
</feature>
<dbReference type="InterPro" id="IPR045340">
    <property type="entry name" value="DUF6533"/>
</dbReference>
<accession>A0A9P3GMJ0</accession>
<dbReference type="Pfam" id="PF20151">
    <property type="entry name" value="DUF6533"/>
    <property type="match status" value="1"/>
</dbReference>
<dbReference type="OrthoDB" id="3354157at2759"/>
<feature type="transmembrane region" description="Helical" evidence="1">
    <location>
        <begin position="25"/>
        <end position="46"/>
    </location>
</feature>
<keyword evidence="4" id="KW-1185">Reference proteome</keyword>
<gene>
    <name evidence="3" type="ORF">PsYK624_139090</name>
</gene>
<keyword evidence="1" id="KW-0472">Membrane</keyword>
<feature type="transmembrane region" description="Helical" evidence="1">
    <location>
        <begin position="58"/>
        <end position="83"/>
    </location>
</feature>
<evidence type="ECO:0000313" key="3">
    <source>
        <dbReference type="EMBL" id="GJE97688.1"/>
    </source>
</evidence>
<keyword evidence="1" id="KW-1133">Transmembrane helix</keyword>
<dbReference type="EMBL" id="BPQB01000075">
    <property type="protein sequence ID" value="GJE97688.1"/>
    <property type="molecule type" value="Genomic_DNA"/>
</dbReference>
<comment type="caution">
    <text evidence="3">The sequence shown here is derived from an EMBL/GenBank/DDBJ whole genome shotgun (WGS) entry which is preliminary data.</text>
</comment>
<keyword evidence="1" id="KW-0812">Transmembrane</keyword>
<organism evidence="3 4">
    <name type="scientific">Phanerochaete sordida</name>
    <dbReference type="NCBI Taxonomy" id="48140"/>
    <lineage>
        <taxon>Eukaryota</taxon>
        <taxon>Fungi</taxon>
        <taxon>Dikarya</taxon>
        <taxon>Basidiomycota</taxon>
        <taxon>Agaricomycotina</taxon>
        <taxon>Agaricomycetes</taxon>
        <taxon>Polyporales</taxon>
        <taxon>Phanerochaetaceae</taxon>
        <taxon>Phanerochaete</taxon>
    </lineage>
</organism>
<evidence type="ECO:0000256" key="1">
    <source>
        <dbReference type="SAM" id="Phobius"/>
    </source>
</evidence>
<dbReference type="Proteomes" id="UP000703269">
    <property type="component" value="Unassembled WGS sequence"/>
</dbReference>